<dbReference type="PANTHER" id="PTHR11266">
    <property type="entry name" value="PEROXISOMAL MEMBRANE PROTEIN 2, PXMP2 MPV17"/>
    <property type="match status" value="1"/>
</dbReference>
<dbReference type="GO" id="GO:0016020">
    <property type="term" value="C:membrane"/>
    <property type="evidence" value="ECO:0007669"/>
    <property type="project" value="UniProtKB-SubCell"/>
</dbReference>
<evidence type="ECO:0000256" key="2">
    <source>
        <dbReference type="ARBA" id="ARBA00006824"/>
    </source>
</evidence>
<accession>A0AAU9WPB2</accession>
<sequence>MALRRTVSCKYISQPGSARAVWINPTRCEIGKYCSRLWRSSAVTRVLGRRNPFTWYNEMLEKYPIRTKCITSGVLYGVGDYIAQRAMANNENGFSDKRLLRAVIYGSVIMAPLAHVHFNFLEWLVVEKIAARASLVPFVKMFFDQFGYWAPAITVVYHVSMGAMEGLSYNETVERLKKLYWPTLKACWIIWPIVMVVNFKLIPVAHQLNFCLAVSLVWATILSVIRAPDSSSLSKLEEVEPACAEVLPVSHLPVDGAQ</sequence>
<dbReference type="InterPro" id="IPR007248">
    <property type="entry name" value="Mpv17_PMP22"/>
</dbReference>
<feature type="transmembrane region" description="Helical" evidence="6">
    <location>
        <begin position="146"/>
        <end position="167"/>
    </location>
</feature>
<reference evidence="7 8" key="1">
    <citation type="submission" date="2022-05" db="EMBL/GenBank/DDBJ databases">
        <authorList>
            <consortium name="Genoscope - CEA"/>
            <person name="William W."/>
        </authorList>
    </citation>
    <scope>NUCLEOTIDE SEQUENCE [LARGE SCALE GENOMIC DNA]</scope>
</reference>
<comment type="similarity">
    <text evidence="2 6">Belongs to the peroxisomal membrane protein PXMP2/4 family.</text>
</comment>
<name>A0AAU9WPB2_9CNID</name>
<dbReference type="AlphaFoldDB" id="A0AAU9WPB2"/>
<feature type="transmembrane region" description="Helical" evidence="6">
    <location>
        <begin position="179"/>
        <end position="199"/>
    </location>
</feature>
<proteinExistence type="inferred from homology"/>
<dbReference type="PANTHER" id="PTHR11266:SF104">
    <property type="entry name" value="MPV17-LIKE PROTEIN"/>
    <property type="match status" value="1"/>
</dbReference>
<evidence type="ECO:0000256" key="3">
    <source>
        <dbReference type="ARBA" id="ARBA00022692"/>
    </source>
</evidence>
<dbReference type="EMBL" id="CALNXJ010000018">
    <property type="protein sequence ID" value="CAH3121243.1"/>
    <property type="molecule type" value="Genomic_DNA"/>
</dbReference>
<organism evidence="7 8">
    <name type="scientific">Pocillopora meandrina</name>
    <dbReference type="NCBI Taxonomy" id="46732"/>
    <lineage>
        <taxon>Eukaryota</taxon>
        <taxon>Metazoa</taxon>
        <taxon>Cnidaria</taxon>
        <taxon>Anthozoa</taxon>
        <taxon>Hexacorallia</taxon>
        <taxon>Scleractinia</taxon>
        <taxon>Astrocoeniina</taxon>
        <taxon>Pocilloporidae</taxon>
        <taxon>Pocillopora</taxon>
    </lineage>
</organism>
<evidence type="ECO:0000313" key="7">
    <source>
        <dbReference type="EMBL" id="CAH3121243.1"/>
    </source>
</evidence>
<dbReference type="GO" id="GO:0005737">
    <property type="term" value="C:cytoplasm"/>
    <property type="evidence" value="ECO:0007669"/>
    <property type="project" value="TreeGrafter"/>
</dbReference>
<evidence type="ECO:0000256" key="5">
    <source>
        <dbReference type="ARBA" id="ARBA00023136"/>
    </source>
</evidence>
<comment type="caution">
    <text evidence="7">The sequence shown here is derived from an EMBL/GenBank/DDBJ whole genome shotgun (WGS) entry which is preliminary data.</text>
</comment>
<keyword evidence="3 6" id="KW-0812">Transmembrane</keyword>
<feature type="transmembrane region" description="Helical" evidence="6">
    <location>
        <begin position="102"/>
        <end position="126"/>
    </location>
</feature>
<evidence type="ECO:0000256" key="6">
    <source>
        <dbReference type="RuleBase" id="RU363053"/>
    </source>
</evidence>
<comment type="subcellular location">
    <subcellularLocation>
        <location evidence="1">Membrane</location>
        <topology evidence="1">Multi-pass membrane protein</topology>
    </subcellularLocation>
</comment>
<keyword evidence="8" id="KW-1185">Reference proteome</keyword>
<keyword evidence="5 6" id="KW-0472">Membrane</keyword>
<dbReference type="Pfam" id="PF04117">
    <property type="entry name" value="Mpv17_PMP22"/>
    <property type="match status" value="1"/>
</dbReference>
<evidence type="ECO:0000256" key="1">
    <source>
        <dbReference type="ARBA" id="ARBA00004141"/>
    </source>
</evidence>
<keyword evidence="4 6" id="KW-1133">Transmembrane helix</keyword>
<protein>
    <submittedName>
        <fullName evidence="7">Uncharacterized protein</fullName>
    </submittedName>
</protein>
<evidence type="ECO:0000256" key="4">
    <source>
        <dbReference type="ARBA" id="ARBA00022989"/>
    </source>
</evidence>
<dbReference type="Proteomes" id="UP001159428">
    <property type="component" value="Unassembled WGS sequence"/>
</dbReference>
<feature type="transmembrane region" description="Helical" evidence="6">
    <location>
        <begin position="205"/>
        <end position="225"/>
    </location>
</feature>
<gene>
    <name evidence="7" type="ORF">PMEA_00009098</name>
</gene>
<evidence type="ECO:0000313" key="8">
    <source>
        <dbReference type="Proteomes" id="UP001159428"/>
    </source>
</evidence>